<reference evidence="1" key="1">
    <citation type="journal article" date="2015" name="Nature">
        <title>Complex archaea that bridge the gap between prokaryotes and eukaryotes.</title>
        <authorList>
            <person name="Spang A."/>
            <person name="Saw J.H."/>
            <person name="Jorgensen S.L."/>
            <person name="Zaremba-Niedzwiedzka K."/>
            <person name="Martijn J."/>
            <person name="Lind A.E."/>
            <person name="van Eijk R."/>
            <person name="Schleper C."/>
            <person name="Guy L."/>
            <person name="Ettema T.J."/>
        </authorList>
    </citation>
    <scope>NUCLEOTIDE SEQUENCE</scope>
</reference>
<comment type="caution">
    <text evidence="1">The sequence shown here is derived from an EMBL/GenBank/DDBJ whole genome shotgun (WGS) entry which is preliminary data.</text>
</comment>
<proteinExistence type="predicted"/>
<dbReference type="AlphaFoldDB" id="A0A0F9CY50"/>
<protein>
    <submittedName>
        <fullName evidence="1">Uncharacterized protein</fullName>
    </submittedName>
</protein>
<sequence length="34" mass="3561">TTAFTFSSPSVTYLPGAGGYDIQDGDVVTILFYG</sequence>
<evidence type="ECO:0000313" key="1">
    <source>
        <dbReference type="EMBL" id="KKL10591.1"/>
    </source>
</evidence>
<name>A0A0F9CY50_9ZZZZ</name>
<feature type="non-terminal residue" evidence="1">
    <location>
        <position position="1"/>
    </location>
</feature>
<gene>
    <name evidence="1" type="ORF">LCGC14_2554300</name>
</gene>
<accession>A0A0F9CY50</accession>
<organism evidence="1">
    <name type="scientific">marine sediment metagenome</name>
    <dbReference type="NCBI Taxonomy" id="412755"/>
    <lineage>
        <taxon>unclassified sequences</taxon>
        <taxon>metagenomes</taxon>
        <taxon>ecological metagenomes</taxon>
    </lineage>
</organism>
<dbReference type="EMBL" id="LAZR01042002">
    <property type="protein sequence ID" value="KKL10591.1"/>
    <property type="molecule type" value="Genomic_DNA"/>
</dbReference>